<reference evidence="9" key="1">
    <citation type="journal article" date="2019" name="Int. J. Syst. Evol. Microbiol.">
        <title>The Global Catalogue of Microorganisms (GCM) 10K type strain sequencing project: providing services to taxonomists for standard genome sequencing and annotation.</title>
        <authorList>
            <consortium name="The Broad Institute Genomics Platform"/>
            <consortium name="The Broad Institute Genome Sequencing Center for Infectious Disease"/>
            <person name="Wu L."/>
            <person name="Ma J."/>
        </authorList>
    </citation>
    <scope>NUCLEOTIDE SEQUENCE [LARGE SCALE GENOMIC DNA]</scope>
    <source>
        <strain evidence="9">CGMCC 1.10188</strain>
    </source>
</reference>
<sequence>MSRVPQHDDPDSPDTATGSSEAAAGVRRMTPQAMSTTPAALRGLVHSLATRAGARQVVVLRRLAGGRLEPVAHAEPPSTSGADGGFRPPSWMIRDITGRPVILSGLSVPRNLCLPMTPDATALCLDAGDVIAVFGWATIPDAASVAAATEAWEDLCIAIGLIAAQQPIATPLPGQPAEWSADMAEARRQRAAAATARSHFLGRMNHELRTPLNAIIGFSELIRYQALGPAAIDRYMEYVNDIHVSGLHLLRLVDDLLDLARIETGGFDVSARLCPLAEIVRHPVAAARKLARQGGVHFSLEAAPELTEIRADPDALPRALTRLLIDAVDAALPGGTVRLIITQPTETEAGTAGHDNFSRPGTGDNSPRPGTGDSLPRPATGACRIVVETDGCLALSDDPSGGDMTRLTDPTIHRRDGTGIDLPLVQDLVELHGGRMMLRANEAVTRVIIDLPGLR</sequence>
<evidence type="ECO:0000256" key="5">
    <source>
        <dbReference type="ARBA" id="ARBA00023012"/>
    </source>
</evidence>
<accession>A0ABQ1IJY3</accession>
<proteinExistence type="predicted"/>
<keyword evidence="5" id="KW-0902">Two-component regulatory system</keyword>
<dbReference type="SMART" id="SM00387">
    <property type="entry name" value="HATPase_c"/>
    <property type="match status" value="1"/>
</dbReference>
<comment type="catalytic activity">
    <reaction evidence="1">
        <text>ATP + protein L-histidine = ADP + protein N-phospho-L-histidine.</text>
        <dbReference type="EC" id="2.7.13.3"/>
    </reaction>
</comment>
<evidence type="ECO:0000256" key="3">
    <source>
        <dbReference type="ARBA" id="ARBA00022679"/>
    </source>
</evidence>
<feature type="compositionally biased region" description="Basic and acidic residues" evidence="6">
    <location>
        <begin position="1"/>
        <end position="10"/>
    </location>
</feature>
<feature type="region of interest" description="Disordered" evidence="6">
    <location>
        <begin position="344"/>
        <end position="379"/>
    </location>
</feature>
<dbReference type="RefSeq" id="WP_188578710.1">
    <property type="nucleotide sequence ID" value="NZ_BMDZ01000031.1"/>
</dbReference>
<evidence type="ECO:0000256" key="2">
    <source>
        <dbReference type="ARBA" id="ARBA00012438"/>
    </source>
</evidence>
<dbReference type="PANTHER" id="PTHR43711">
    <property type="entry name" value="TWO-COMPONENT HISTIDINE KINASE"/>
    <property type="match status" value="1"/>
</dbReference>
<evidence type="ECO:0000256" key="6">
    <source>
        <dbReference type="SAM" id="MobiDB-lite"/>
    </source>
</evidence>
<protein>
    <recommendedName>
        <fullName evidence="2">histidine kinase</fullName>
        <ecNumber evidence="2">2.7.13.3</ecNumber>
    </recommendedName>
</protein>
<dbReference type="PROSITE" id="PS50109">
    <property type="entry name" value="HIS_KIN"/>
    <property type="match status" value="1"/>
</dbReference>
<evidence type="ECO:0000259" key="7">
    <source>
        <dbReference type="PROSITE" id="PS50109"/>
    </source>
</evidence>
<evidence type="ECO:0000256" key="1">
    <source>
        <dbReference type="ARBA" id="ARBA00000085"/>
    </source>
</evidence>
<evidence type="ECO:0000256" key="4">
    <source>
        <dbReference type="ARBA" id="ARBA00022777"/>
    </source>
</evidence>
<feature type="domain" description="Histidine kinase" evidence="7">
    <location>
        <begin position="203"/>
        <end position="455"/>
    </location>
</feature>
<gene>
    <name evidence="8" type="ORF">GCM10011505_27060</name>
</gene>
<dbReference type="EC" id="2.7.13.3" evidence="2"/>
<dbReference type="SUPFAM" id="SSF55874">
    <property type="entry name" value="ATPase domain of HSP90 chaperone/DNA topoisomerase II/histidine kinase"/>
    <property type="match status" value="1"/>
</dbReference>
<dbReference type="Gene3D" id="3.30.565.10">
    <property type="entry name" value="Histidine kinase-like ATPase, C-terminal domain"/>
    <property type="match status" value="1"/>
</dbReference>
<keyword evidence="4" id="KW-0418">Kinase</keyword>
<evidence type="ECO:0000313" key="8">
    <source>
        <dbReference type="EMBL" id="GGB44336.1"/>
    </source>
</evidence>
<dbReference type="SMART" id="SM00388">
    <property type="entry name" value="HisKA"/>
    <property type="match status" value="1"/>
</dbReference>
<comment type="caution">
    <text evidence="8">The sequence shown here is derived from an EMBL/GenBank/DDBJ whole genome shotgun (WGS) entry which is preliminary data.</text>
</comment>
<organism evidence="8 9">
    <name type="scientific">Tistrella bauzanensis</name>
    <dbReference type="NCBI Taxonomy" id="657419"/>
    <lineage>
        <taxon>Bacteria</taxon>
        <taxon>Pseudomonadati</taxon>
        <taxon>Pseudomonadota</taxon>
        <taxon>Alphaproteobacteria</taxon>
        <taxon>Geminicoccales</taxon>
        <taxon>Geminicoccaceae</taxon>
        <taxon>Tistrella</taxon>
    </lineage>
</organism>
<feature type="region of interest" description="Disordered" evidence="6">
    <location>
        <begin position="1"/>
        <end position="35"/>
    </location>
</feature>
<keyword evidence="3" id="KW-0808">Transferase</keyword>
<dbReference type="CDD" id="cd00082">
    <property type="entry name" value="HisKA"/>
    <property type="match status" value="1"/>
</dbReference>
<dbReference type="EMBL" id="BMDZ01000031">
    <property type="protein sequence ID" value="GGB44336.1"/>
    <property type="molecule type" value="Genomic_DNA"/>
</dbReference>
<dbReference type="Pfam" id="PF00512">
    <property type="entry name" value="HisKA"/>
    <property type="match status" value="1"/>
</dbReference>
<dbReference type="PANTHER" id="PTHR43711:SF26">
    <property type="entry name" value="SENSOR HISTIDINE KINASE RCSC"/>
    <property type="match status" value="1"/>
</dbReference>
<dbReference type="InterPro" id="IPR005467">
    <property type="entry name" value="His_kinase_dom"/>
</dbReference>
<keyword evidence="9" id="KW-1185">Reference proteome</keyword>
<dbReference type="Proteomes" id="UP000603352">
    <property type="component" value="Unassembled WGS sequence"/>
</dbReference>
<dbReference type="SUPFAM" id="SSF47384">
    <property type="entry name" value="Homodimeric domain of signal transducing histidine kinase"/>
    <property type="match status" value="1"/>
</dbReference>
<dbReference type="InterPro" id="IPR036890">
    <property type="entry name" value="HATPase_C_sf"/>
</dbReference>
<dbReference type="InterPro" id="IPR003594">
    <property type="entry name" value="HATPase_dom"/>
</dbReference>
<name>A0ABQ1IJY3_9PROT</name>
<dbReference type="InterPro" id="IPR036097">
    <property type="entry name" value="HisK_dim/P_sf"/>
</dbReference>
<dbReference type="InterPro" id="IPR003661">
    <property type="entry name" value="HisK_dim/P_dom"/>
</dbReference>
<dbReference type="Gene3D" id="1.10.287.130">
    <property type="match status" value="1"/>
</dbReference>
<evidence type="ECO:0000313" key="9">
    <source>
        <dbReference type="Proteomes" id="UP000603352"/>
    </source>
</evidence>
<dbReference type="InterPro" id="IPR050736">
    <property type="entry name" value="Sensor_HK_Regulatory"/>
</dbReference>